<dbReference type="RefSeq" id="WP_150948170.1">
    <property type="nucleotide sequence ID" value="NZ_VCMV01000054.1"/>
</dbReference>
<accession>A0A5N3P5B9</accession>
<reference evidence="1 2" key="1">
    <citation type="journal article" date="2019" name="Microorganisms">
        <title>Genome Insights into the Novel Species Microvirga brassicacearum, a Rapeseed Endophyte with Biotechnological Potential.</title>
        <authorList>
            <person name="Jimenez-Gomez A."/>
            <person name="Saati-Santamaria Z."/>
            <person name="Igual J.M."/>
            <person name="Rivas R."/>
            <person name="Mateos P.F."/>
            <person name="Garcia-Fraile P."/>
        </authorList>
    </citation>
    <scope>NUCLEOTIDE SEQUENCE [LARGE SCALE GENOMIC DNA]</scope>
    <source>
        <strain evidence="1 2">CDVBN77</strain>
    </source>
</reference>
<proteinExistence type="predicted"/>
<dbReference type="AlphaFoldDB" id="A0A5N3P5B9"/>
<dbReference type="Proteomes" id="UP000325684">
    <property type="component" value="Unassembled WGS sequence"/>
</dbReference>
<gene>
    <name evidence="1" type="ORF">FEZ63_20970</name>
</gene>
<organism evidence="1 2">
    <name type="scientific">Microvirga brassicacearum</name>
    <dbReference type="NCBI Taxonomy" id="2580413"/>
    <lineage>
        <taxon>Bacteria</taxon>
        <taxon>Pseudomonadati</taxon>
        <taxon>Pseudomonadota</taxon>
        <taxon>Alphaproteobacteria</taxon>
        <taxon>Hyphomicrobiales</taxon>
        <taxon>Methylobacteriaceae</taxon>
        <taxon>Microvirga</taxon>
    </lineage>
</organism>
<comment type="caution">
    <text evidence="1">The sequence shown here is derived from an EMBL/GenBank/DDBJ whole genome shotgun (WGS) entry which is preliminary data.</text>
</comment>
<evidence type="ECO:0000313" key="2">
    <source>
        <dbReference type="Proteomes" id="UP000325684"/>
    </source>
</evidence>
<keyword evidence="2" id="KW-1185">Reference proteome</keyword>
<sequence>MPLLAADIIGTAAEARRFLLADCRPHRAGVDPAAGAIYRDAGGRKDASQPINHLLQNGQIGFSLSLCGELPLRFGLHFTPGRFDARLFLEQALNPLLEFRADLLALDGAFLLNLGDVLWVDWRSAASCEIPSG</sequence>
<protein>
    <submittedName>
        <fullName evidence="1">Uncharacterized protein</fullName>
    </submittedName>
</protein>
<name>A0A5N3P5B9_9HYPH</name>
<evidence type="ECO:0000313" key="1">
    <source>
        <dbReference type="EMBL" id="KAB0264922.1"/>
    </source>
</evidence>
<dbReference type="EMBL" id="VCMV01000054">
    <property type="protein sequence ID" value="KAB0264922.1"/>
    <property type="molecule type" value="Genomic_DNA"/>
</dbReference>